<evidence type="ECO:0000313" key="2">
    <source>
        <dbReference type="EMBL" id="SPC96019.1"/>
    </source>
</evidence>
<accession>A0A2N9G9H0</accession>
<dbReference type="EMBL" id="OIVN01001627">
    <property type="protein sequence ID" value="SPC96019.1"/>
    <property type="molecule type" value="Genomic_DNA"/>
</dbReference>
<organism evidence="2">
    <name type="scientific">Fagus sylvatica</name>
    <name type="common">Beechnut</name>
    <dbReference type="NCBI Taxonomy" id="28930"/>
    <lineage>
        <taxon>Eukaryota</taxon>
        <taxon>Viridiplantae</taxon>
        <taxon>Streptophyta</taxon>
        <taxon>Embryophyta</taxon>
        <taxon>Tracheophyta</taxon>
        <taxon>Spermatophyta</taxon>
        <taxon>Magnoliopsida</taxon>
        <taxon>eudicotyledons</taxon>
        <taxon>Gunneridae</taxon>
        <taxon>Pentapetalae</taxon>
        <taxon>rosids</taxon>
        <taxon>fabids</taxon>
        <taxon>Fagales</taxon>
        <taxon>Fagaceae</taxon>
        <taxon>Fagus</taxon>
    </lineage>
</organism>
<gene>
    <name evidence="2" type="ORF">FSB_LOCUS23901</name>
</gene>
<sequence>MHVSSDLGFHKLIIVPPSKPNDNSSMVAKISGLTPLHQTTLLESEQHKESSILTGLGREATP</sequence>
<dbReference type="AlphaFoldDB" id="A0A2N9G9H0"/>
<evidence type="ECO:0000256" key="1">
    <source>
        <dbReference type="SAM" id="MobiDB-lite"/>
    </source>
</evidence>
<proteinExistence type="predicted"/>
<reference evidence="2" key="1">
    <citation type="submission" date="2018-02" db="EMBL/GenBank/DDBJ databases">
        <authorList>
            <person name="Cohen D.B."/>
            <person name="Kent A.D."/>
        </authorList>
    </citation>
    <scope>NUCLEOTIDE SEQUENCE</scope>
</reference>
<name>A0A2N9G9H0_FAGSY</name>
<feature type="region of interest" description="Disordered" evidence="1">
    <location>
        <begin position="43"/>
        <end position="62"/>
    </location>
</feature>
<protein>
    <submittedName>
        <fullName evidence="2">Uncharacterized protein</fullName>
    </submittedName>
</protein>